<accession>A0AA91Q469</accession>
<dbReference type="OMA" id="TLIHHAF"/>
<sequence length="196" mass="21204">MSQYQPNAAPSRSFISKINSKFSNISLSSSSSEKDGKSDSDTLIHHAFVRYFDAHNEPYPPWLGEHSHSQQDIDASSSPYQPVSARYNSVSSAPVASSNYERNEPVRPSSAGYTRRSASRLQEMYNKSRQGSVGTGGSGSGTQSVQSSMAGSDSGHLGRGSSARLRERLINSSTDSGRFDSTRTYNSGSKSTWGRS</sequence>
<feature type="compositionally biased region" description="Low complexity" evidence="1">
    <location>
        <begin position="87"/>
        <end position="100"/>
    </location>
</feature>
<comment type="caution">
    <text evidence="4">The sequence shown here is derived from an EMBL/GenBank/DDBJ whole genome shotgun (WGS) entry which is preliminary data.</text>
</comment>
<organism evidence="4 5">
    <name type="scientific">Clavispora lusitaniae</name>
    <name type="common">Candida lusitaniae</name>
    <dbReference type="NCBI Taxonomy" id="36911"/>
    <lineage>
        <taxon>Eukaryota</taxon>
        <taxon>Fungi</taxon>
        <taxon>Dikarya</taxon>
        <taxon>Ascomycota</taxon>
        <taxon>Saccharomycotina</taxon>
        <taxon>Pichiomycetes</taxon>
        <taxon>Metschnikowiaceae</taxon>
        <taxon>Clavispora</taxon>
    </lineage>
</organism>
<dbReference type="Pfam" id="PF14475">
    <property type="entry name" value="Mso1_Sec1_bdg"/>
    <property type="match status" value="1"/>
</dbReference>
<evidence type="ECO:0000259" key="2">
    <source>
        <dbReference type="Pfam" id="PF14475"/>
    </source>
</evidence>
<dbReference type="Pfam" id="PF14477">
    <property type="entry name" value="Mso1_C"/>
    <property type="match status" value="1"/>
</dbReference>
<evidence type="ECO:0000259" key="3">
    <source>
        <dbReference type="Pfam" id="PF14477"/>
    </source>
</evidence>
<name>A0AA91Q469_CLALS</name>
<protein>
    <recommendedName>
        <fullName evidence="6">Mso1 N-terminal domain-containing protein</fullName>
    </recommendedName>
</protein>
<dbReference type="EMBL" id="LYUB02000001">
    <property type="protein sequence ID" value="OVF10650.1"/>
    <property type="molecule type" value="Genomic_DNA"/>
</dbReference>
<dbReference type="InterPro" id="IPR028095">
    <property type="entry name" value="Mso1_N_dom"/>
</dbReference>
<reference evidence="4 5" key="1">
    <citation type="submission" date="2017-04" db="EMBL/GenBank/DDBJ databases">
        <title>Draft genome of the yeast Clavispora lusitaniae type strain CBS 6936.</title>
        <authorList>
            <person name="Durrens P."/>
            <person name="Klopp C."/>
            <person name="Biteau N."/>
            <person name="Fitton-Ouhabi V."/>
            <person name="Dementhon K."/>
            <person name="Accoceberry I."/>
            <person name="Sherman D.J."/>
            <person name="Noel T."/>
        </authorList>
    </citation>
    <scope>NUCLEOTIDE SEQUENCE [LARGE SCALE GENOMIC DNA]</scope>
    <source>
        <strain evidence="4 5">CBS 6936</strain>
    </source>
</reference>
<dbReference type="InterPro" id="IPR059107">
    <property type="entry name" value="Mso1_C"/>
</dbReference>
<feature type="domain" description="Mso1 membrane-polarising" evidence="3">
    <location>
        <begin position="115"/>
        <end position="167"/>
    </location>
</feature>
<feature type="compositionally biased region" description="Polar residues" evidence="1">
    <location>
        <begin position="182"/>
        <end position="196"/>
    </location>
</feature>
<gene>
    <name evidence="4" type="ORF">A9F13_01g00429</name>
</gene>
<evidence type="ECO:0000313" key="4">
    <source>
        <dbReference type="EMBL" id="OVF10650.1"/>
    </source>
</evidence>
<dbReference type="KEGG" id="clus:A9F13_01g00429"/>
<evidence type="ECO:0000256" key="1">
    <source>
        <dbReference type="SAM" id="MobiDB-lite"/>
    </source>
</evidence>
<evidence type="ECO:0008006" key="6">
    <source>
        <dbReference type="Google" id="ProtNLM"/>
    </source>
</evidence>
<feature type="compositionally biased region" description="Polar residues" evidence="1">
    <location>
        <begin position="72"/>
        <end position="81"/>
    </location>
</feature>
<feature type="domain" description="Mso1 N-terminal" evidence="2">
    <location>
        <begin position="24"/>
        <end position="63"/>
    </location>
</feature>
<proteinExistence type="predicted"/>
<evidence type="ECO:0000313" key="5">
    <source>
        <dbReference type="Proteomes" id="UP000195602"/>
    </source>
</evidence>
<dbReference type="Proteomes" id="UP000195602">
    <property type="component" value="Unassembled WGS sequence"/>
</dbReference>
<dbReference type="AlphaFoldDB" id="A0AA91Q469"/>
<feature type="region of interest" description="Disordered" evidence="1">
    <location>
        <begin position="59"/>
        <end position="196"/>
    </location>
</feature>